<dbReference type="Proteomes" id="UP000305109">
    <property type="component" value="Unassembled WGS sequence"/>
</dbReference>
<gene>
    <name evidence="2" type="ORF">FCG67_12230</name>
</gene>
<keyword evidence="3" id="KW-1185">Reference proteome</keyword>
<feature type="region of interest" description="Disordered" evidence="1">
    <location>
        <begin position="1"/>
        <end position="20"/>
    </location>
</feature>
<dbReference type="InterPro" id="IPR046036">
    <property type="entry name" value="DUF5994"/>
</dbReference>
<evidence type="ECO:0000313" key="3">
    <source>
        <dbReference type="Proteomes" id="UP000305109"/>
    </source>
</evidence>
<name>A0ABY2RK93_9NOCA</name>
<evidence type="ECO:0000313" key="2">
    <source>
        <dbReference type="EMBL" id="TJZ78084.1"/>
    </source>
</evidence>
<evidence type="ECO:0000256" key="1">
    <source>
        <dbReference type="SAM" id="MobiDB-lite"/>
    </source>
</evidence>
<protein>
    <submittedName>
        <fullName evidence="2">Uncharacterized protein</fullName>
    </submittedName>
</protein>
<organism evidence="2 3">
    <name type="scientific">Rhodococcus oryzae</name>
    <dbReference type="NCBI Taxonomy" id="2571143"/>
    <lineage>
        <taxon>Bacteria</taxon>
        <taxon>Bacillati</taxon>
        <taxon>Actinomycetota</taxon>
        <taxon>Actinomycetes</taxon>
        <taxon>Mycobacteriales</taxon>
        <taxon>Nocardiaceae</taxon>
        <taxon>Rhodococcus</taxon>
    </lineage>
</organism>
<dbReference type="EMBL" id="SUMD01000005">
    <property type="protein sequence ID" value="TJZ78084.1"/>
    <property type="molecule type" value="Genomic_DNA"/>
</dbReference>
<accession>A0ABY2RK93</accession>
<sequence length="138" mass="14916">MGSRLHETNGRQPFEPATRTSRILLRARGAPSGLVDGAWWPRTTNLTLELHDVISAVATHLGRTVRVSFAWNPRSVTQRGLDRHDGVLVCGPVDGQPQNVMYLFGADGSRLALLVVPPDTEADCAYAAMRLAVGASEV</sequence>
<reference evidence="2 3" key="1">
    <citation type="submission" date="2019-04" db="EMBL/GenBank/DDBJ databases">
        <title>Rhodococcus oryzae sp. nov., a novel actinomycete isolated from rhizosphere soil of rice (Oryza sativa L.).</title>
        <authorList>
            <person name="Li C."/>
        </authorList>
    </citation>
    <scope>NUCLEOTIDE SEQUENCE [LARGE SCALE GENOMIC DNA]</scope>
    <source>
        <strain evidence="2 3">NEAU-CX67</strain>
    </source>
</reference>
<dbReference type="Pfam" id="PF19457">
    <property type="entry name" value="DUF5994"/>
    <property type="match status" value="1"/>
</dbReference>
<proteinExistence type="predicted"/>
<comment type="caution">
    <text evidence="2">The sequence shown here is derived from an EMBL/GenBank/DDBJ whole genome shotgun (WGS) entry which is preliminary data.</text>
</comment>